<keyword evidence="3 10" id="KW-0645">Protease</keyword>
<dbReference type="InterPro" id="IPR004634">
    <property type="entry name" value="Pept_S49_pIV"/>
</dbReference>
<feature type="transmembrane region" description="Helical" evidence="8">
    <location>
        <begin position="12"/>
        <end position="35"/>
    </location>
</feature>
<evidence type="ECO:0000259" key="9">
    <source>
        <dbReference type="Pfam" id="PF01343"/>
    </source>
</evidence>
<dbReference type="GO" id="GO:0006465">
    <property type="term" value="P:signal peptide processing"/>
    <property type="evidence" value="ECO:0007669"/>
    <property type="project" value="InterPro"/>
</dbReference>
<dbReference type="KEGG" id="poc:NCTC13071_01949"/>
<reference evidence="10 11" key="1">
    <citation type="submission" date="2018-12" db="EMBL/GenBank/DDBJ databases">
        <authorList>
            <consortium name="Pathogen Informatics"/>
        </authorList>
    </citation>
    <scope>NUCLEOTIDE SEQUENCE [LARGE SCALE GENOMIC DNA]</scope>
    <source>
        <strain evidence="10 11">NCTC13071</strain>
    </source>
</reference>
<dbReference type="CDD" id="cd07018">
    <property type="entry name" value="S49_SppA_67K_type"/>
    <property type="match status" value="1"/>
</dbReference>
<dbReference type="InterPro" id="IPR004635">
    <property type="entry name" value="Pept_S49_SppA"/>
</dbReference>
<dbReference type="NCBIfam" id="TIGR00705">
    <property type="entry name" value="SppA_67K"/>
    <property type="match status" value="1"/>
</dbReference>
<dbReference type="Proteomes" id="UP000274578">
    <property type="component" value="Chromosome 1"/>
</dbReference>
<dbReference type="Pfam" id="PF01343">
    <property type="entry name" value="Peptidase_S49"/>
    <property type="match status" value="2"/>
</dbReference>
<sequence>MKDFFKNVFATMLGLFLFGIVMSFMGFMCLIGIIASSSSTTKIEDNSVLVLKLDGSMTEQEEENMMNSLQGISSLSFEGTMKAIKKAKDDDKVAGIYLEAGQFGADLAQAEEIEKALLDFRKSGKWIIAYGENYSTLGYYLASTANKIYLNKDGMIEWSGIGGEKVYYKNLLAKVGIKFVTTKVGKYKSAVEQLTADNISDADREQTQRYLDGWWNTILATVAKNRSLNKDSLNAYADRVITLEAPENMQKYKLVDGLIYNDQIADIVRKQLGIDKEDDINKLTVDDINADDTPVTGEHIAVYYAYGDIVDKASPQSLFQDDRQIVGNDMCRDLEDLAKDDDVKAVVIRVNSGGGSAYASEQIWHQISELKKVKPVVVSMSGAAASGGYYLSSNANWIVADPTTITGSIGIFGLFLDRSELYTKKLGINYAEVKTNRNSVFGASGHPFTPEQLSLLQNNVNRGYMLFKKRVAEGRKMTMEQVENIAQGRVWLGQDAIKLKLVDQLGGLDDAIVKAAKLAKMNDYETASYPSPLSTWEQLLGSYVGGDDLLNGKMQAYLGEFYEPFKIINDAKHMDKVQARMPYIIKIK</sequence>
<dbReference type="GeneID" id="85012733"/>
<feature type="domain" description="Peptidase S49" evidence="9">
    <location>
        <begin position="120"/>
        <end position="272"/>
    </location>
</feature>
<evidence type="ECO:0000313" key="11">
    <source>
        <dbReference type="Proteomes" id="UP000274578"/>
    </source>
</evidence>
<dbReference type="PIRSF" id="PIRSF001217">
    <property type="entry name" value="Protease_4_SppA"/>
    <property type="match status" value="1"/>
</dbReference>
<dbReference type="PANTHER" id="PTHR33209">
    <property type="entry name" value="PROTEASE 4"/>
    <property type="match status" value="1"/>
</dbReference>
<feature type="active site" description="Proton donor/acceptor" evidence="7">
    <location>
        <position position="188"/>
    </location>
</feature>
<dbReference type="Gene3D" id="3.90.226.10">
    <property type="entry name" value="2-enoyl-CoA Hydratase, Chain A, domain 1"/>
    <property type="match status" value="2"/>
</dbReference>
<proteinExistence type="inferred from homology"/>
<gene>
    <name evidence="10" type="primary">sppA</name>
    <name evidence="10" type="ORF">NCTC13071_01949</name>
</gene>
<keyword evidence="4 10" id="KW-0378">Hydrolase</keyword>
<evidence type="ECO:0000256" key="5">
    <source>
        <dbReference type="ARBA" id="ARBA00022825"/>
    </source>
</evidence>
<dbReference type="EC" id="3.4.21.-" evidence="10"/>
<dbReference type="InterPro" id="IPR047272">
    <property type="entry name" value="S49_SppA_C"/>
</dbReference>
<evidence type="ECO:0000256" key="7">
    <source>
        <dbReference type="PIRSR" id="PIRSR001217-1"/>
    </source>
</evidence>
<dbReference type="InterPro" id="IPR002142">
    <property type="entry name" value="Peptidase_S49"/>
</dbReference>
<evidence type="ECO:0000256" key="8">
    <source>
        <dbReference type="SAM" id="Phobius"/>
    </source>
</evidence>
<keyword evidence="8" id="KW-0812">Transmembrane</keyword>
<dbReference type="Gene3D" id="6.20.330.10">
    <property type="match status" value="1"/>
</dbReference>
<keyword evidence="8" id="KW-1133">Transmembrane helix</keyword>
<keyword evidence="6 8" id="KW-0472">Membrane</keyword>
<dbReference type="PANTHER" id="PTHR33209:SF1">
    <property type="entry name" value="PEPTIDASE S49 DOMAIN-CONTAINING PROTEIN"/>
    <property type="match status" value="1"/>
</dbReference>
<evidence type="ECO:0000313" key="10">
    <source>
        <dbReference type="EMBL" id="VEH15934.1"/>
    </source>
</evidence>
<comment type="subcellular location">
    <subcellularLocation>
        <location evidence="1">Membrane</location>
    </subcellularLocation>
</comment>
<dbReference type="EMBL" id="LR134384">
    <property type="protein sequence ID" value="VEH15934.1"/>
    <property type="molecule type" value="Genomic_DNA"/>
</dbReference>
<protein>
    <submittedName>
        <fullName evidence="10">Protease 4</fullName>
        <ecNumber evidence="10">3.4.21.-</ecNumber>
    </submittedName>
</protein>
<evidence type="ECO:0000256" key="4">
    <source>
        <dbReference type="ARBA" id="ARBA00022801"/>
    </source>
</evidence>
<keyword evidence="5" id="KW-0720">Serine protease</keyword>
<evidence type="ECO:0000256" key="6">
    <source>
        <dbReference type="ARBA" id="ARBA00023136"/>
    </source>
</evidence>
<dbReference type="InterPro" id="IPR029045">
    <property type="entry name" value="ClpP/crotonase-like_dom_sf"/>
</dbReference>
<evidence type="ECO:0000256" key="1">
    <source>
        <dbReference type="ARBA" id="ARBA00004370"/>
    </source>
</evidence>
<feature type="domain" description="Peptidase S49" evidence="9">
    <location>
        <begin position="370"/>
        <end position="521"/>
    </location>
</feature>
<evidence type="ECO:0000256" key="3">
    <source>
        <dbReference type="ARBA" id="ARBA00022670"/>
    </source>
</evidence>
<name>A0A3S4TFQ3_9BACT</name>
<dbReference type="GO" id="GO:0008236">
    <property type="term" value="F:serine-type peptidase activity"/>
    <property type="evidence" value="ECO:0007669"/>
    <property type="project" value="UniProtKB-KW"/>
</dbReference>
<dbReference type="RefSeq" id="WP_018919294.1">
    <property type="nucleotide sequence ID" value="NZ_LR134384.1"/>
</dbReference>
<dbReference type="NCBIfam" id="TIGR00706">
    <property type="entry name" value="SppA_dom"/>
    <property type="match status" value="1"/>
</dbReference>
<dbReference type="AlphaFoldDB" id="A0A3S4TFQ3"/>
<dbReference type="CDD" id="cd07023">
    <property type="entry name" value="S49_Sppa_N_C"/>
    <property type="match status" value="1"/>
</dbReference>
<dbReference type="InterPro" id="IPR047217">
    <property type="entry name" value="S49_SppA_67K_type_N"/>
</dbReference>
<dbReference type="GO" id="GO:0016020">
    <property type="term" value="C:membrane"/>
    <property type="evidence" value="ECO:0007669"/>
    <property type="project" value="UniProtKB-SubCell"/>
</dbReference>
<evidence type="ECO:0000256" key="2">
    <source>
        <dbReference type="ARBA" id="ARBA00008683"/>
    </source>
</evidence>
<organism evidence="10 11">
    <name type="scientific">Segatella oris</name>
    <dbReference type="NCBI Taxonomy" id="28135"/>
    <lineage>
        <taxon>Bacteria</taxon>
        <taxon>Pseudomonadati</taxon>
        <taxon>Bacteroidota</taxon>
        <taxon>Bacteroidia</taxon>
        <taxon>Bacteroidales</taxon>
        <taxon>Prevotellaceae</taxon>
        <taxon>Segatella</taxon>
    </lineage>
</organism>
<comment type="similarity">
    <text evidence="2">Belongs to the peptidase S49 family.</text>
</comment>
<dbReference type="SUPFAM" id="SSF52096">
    <property type="entry name" value="ClpP/crotonase"/>
    <property type="match status" value="2"/>
</dbReference>
<accession>A0A3S4TFQ3</accession>
<feature type="active site" description="Nucleophile" evidence="7">
    <location>
        <position position="386"/>
    </location>
</feature>